<dbReference type="Proteomes" id="UP001221519">
    <property type="component" value="Plasmid unnamed1"/>
</dbReference>
<dbReference type="RefSeq" id="WP_047913130.1">
    <property type="nucleotide sequence ID" value="NZ_CP118109.1"/>
</dbReference>
<evidence type="ECO:0000313" key="2">
    <source>
        <dbReference type="Proteomes" id="UP001221519"/>
    </source>
</evidence>
<sequence length="161" mass="18273">MSEVKPAVLIFKEELEQFNDPEIQSFTQNALSMAPESFYNDEELVTYTKNVYRILMGFLGEESKIRGLADAFRAGALLQDLCFNETGDAYRRIHPVMVRTFLAPLKKDLQTNIFDAILGMVESHEADQSPSPLLEPKPTNSAFLLAMANKVARFNFIEFKD</sequence>
<reference evidence="1 2" key="1">
    <citation type="submission" date="2023-02" db="EMBL/GenBank/DDBJ databases">
        <title>Pathogen: clinical or host-associated sample.</title>
        <authorList>
            <person name="Hergert J."/>
            <person name="Casey R."/>
            <person name="Wagner J."/>
            <person name="Young E.L."/>
            <person name="Oakeson K.F."/>
        </authorList>
    </citation>
    <scope>NUCLEOTIDE SEQUENCE [LARGE SCALE GENOMIC DNA]</scope>
    <source>
        <strain evidence="1 2">2022CK-00829</strain>
        <plasmid evidence="1 2">unnamed1</plasmid>
    </source>
</reference>
<keyword evidence="1" id="KW-0614">Plasmid</keyword>
<name>A0ABY7XH32_9BACL</name>
<keyword evidence="2" id="KW-1185">Reference proteome</keyword>
<accession>A0ABY7XH32</accession>
<organism evidence="1 2">
    <name type="scientific">Paenibacillus urinalis</name>
    <dbReference type="NCBI Taxonomy" id="521520"/>
    <lineage>
        <taxon>Bacteria</taxon>
        <taxon>Bacillati</taxon>
        <taxon>Bacillota</taxon>
        <taxon>Bacilli</taxon>
        <taxon>Bacillales</taxon>
        <taxon>Paenibacillaceae</taxon>
        <taxon>Paenibacillus</taxon>
    </lineage>
</organism>
<evidence type="ECO:0000313" key="1">
    <source>
        <dbReference type="EMBL" id="WDI05078.1"/>
    </source>
</evidence>
<proteinExistence type="predicted"/>
<gene>
    <name evidence="1" type="ORF">PUW25_26270</name>
</gene>
<dbReference type="EMBL" id="CP118109">
    <property type="protein sequence ID" value="WDI05078.1"/>
    <property type="molecule type" value="Genomic_DNA"/>
</dbReference>
<protein>
    <submittedName>
        <fullName evidence="1">Uncharacterized protein</fullName>
    </submittedName>
</protein>
<geneLocation type="plasmid" evidence="1 2">
    <name>unnamed1</name>
</geneLocation>